<accession>A0AAW2GVS9</accession>
<gene>
    <name evidence="1" type="ORF">PUN28_002714</name>
</gene>
<name>A0AAW2GVS9_9HYME</name>
<dbReference type="AlphaFoldDB" id="A0AAW2GVS9"/>
<comment type="caution">
    <text evidence="1">The sequence shown here is derived from an EMBL/GenBank/DDBJ whole genome shotgun (WGS) entry which is preliminary data.</text>
</comment>
<reference evidence="1 2" key="1">
    <citation type="submission" date="2023-03" db="EMBL/GenBank/DDBJ databases">
        <title>High recombination rates correlate with genetic variation in Cardiocondyla obscurior ants.</title>
        <authorList>
            <person name="Errbii M."/>
        </authorList>
    </citation>
    <scope>NUCLEOTIDE SEQUENCE [LARGE SCALE GENOMIC DNA]</scope>
    <source>
        <strain evidence="1">Alpha-2009</strain>
        <tissue evidence="1">Whole body</tissue>
    </source>
</reference>
<sequence length="134" mass="15277">MRFSIQCTIRLKCFCRKNINKSEGEQIARRPSGSSGARTHVIRMRKSQRTFVAVVMTTIRTVAMEEEASERHPVPAEQPQDHPLCSIFSPPMQVKKRTVASSSGVFSRMLFNNRSVLAIRYSKTGVAYNLVRRF</sequence>
<evidence type="ECO:0000313" key="1">
    <source>
        <dbReference type="EMBL" id="KAL0131372.1"/>
    </source>
</evidence>
<dbReference type="EMBL" id="JADYXP020000002">
    <property type="protein sequence ID" value="KAL0131372.1"/>
    <property type="molecule type" value="Genomic_DNA"/>
</dbReference>
<dbReference type="Proteomes" id="UP001430953">
    <property type="component" value="Unassembled WGS sequence"/>
</dbReference>
<proteinExistence type="predicted"/>
<protein>
    <submittedName>
        <fullName evidence="1">Uncharacterized protein</fullName>
    </submittedName>
</protein>
<organism evidence="1 2">
    <name type="scientific">Cardiocondyla obscurior</name>
    <dbReference type="NCBI Taxonomy" id="286306"/>
    <lineage>
        <taxon>Eukaryota</taxon>
        <taxon>Metazoa</taxon>
        <taxon>Ecdysozoa</taxon>
        <taxon>Arthropoda</taxon>
        <taxon>Hexapoda</taxon>
        <taxon>Insecta</taxon>
        <taxon>Pterygota</taxon>
        <taxon>Neoptera</taxon>
        <taxon>Endopterygota</taxon>
        <taxon>Hymenoptera</taxon>
        <taxon>Apocrita</taxon>
        <taxon>Aculeata</taxon>
        <taxon>Formicoidea</taxon>
        <taxon>Formicidae</taxon>
        <taxon>Myrmicinae</taxon>
        <taxon>Cardiocondyla</taxon>
    </lineage>
</organism>
<evidence type="ECO:0000313" key="2">
    <source>
        <dbReference type="Proteomes" id="UP001430953"/>
    </source>
</evidence>
<keyword evidence="2" id="KW-1185">Reference proteome</keyword>